<keyword evidence="2" id="KW-1185">Reference proteome</keyword>
<dbReference type="AlphaFoldDB" id="A0A328C541"/>
<name>A0A328C541_9DELT</name>
<gene>
    <name evidence="1" type="ORF">DL240_09735</name>
</gene>
<organism evidence="1 2">
    <name type="scientific">Lujinxingia litoralis</name>
    <dbReference type="NCBI Taxonomy" id="2211119"/>
    <lineage>
        <taxon>Bacteria</taxon>
        <taxon>Deltaproteobacteria</taxon>
        <taxon>Bradymonadales</taxon>
        <taxon>Lujinxingiaceae</taxon>
        <taxon>Lujinxingia</taxon>
    </lineage>
</organism>
<evidence type="ECO:0000313" key="1">
    <source>
        <dbReference type="EMBL" id="RAL22126.1"/>
    </source>
</evidence>
<proteinExistence type="predicted"/>
<protein>
    <submittedName>
        <fullName evidence="1">Uncharacterized protein</fullName>
    </submittedName>
</protein>
<sequence>MAALNEEDRPRYGVVLYYRVNITRVGRVIALEPVYHTERYRDLHRCVSDRLSEVWVTAAGAQVDQFLPVTLHFSKRKIGDDTYLSRSDSWLEDQLSRIKDKEKDAEAFCQVYHVYEVVIRSRDGFLDCYDKRVGDVLPPFPYGYVDVTFRVRLDGSTSHGRAFGEEAFGEEMFQCMGEVLSEMRFDEPEGGICVINFPLAFQAVETTGVVHVEVDD</sequence>
<evidence type="ECO:0000313" key="2">
    <source>
        <dbReference type="Proteomes" id="UP000249169"/>
    </source>
</evidence>
<comment type="caution">
    <text evidence="1">The sequence shown here is derived from an EMBL/GenBank/DDBJ whole genome shotgun (WGS) entry which is preliminary data.</text>
</comment>
<dbReference type="Proteomes" id="UP000249169">
    <property type="component" value="Unassembled WGS sequence"/>
</dbReference>
<reference evidence="1 2" key="1">
    <citation type="submission" date="2018-05" db="EMBL/GenBank/DDBJ databases">
        <title>Lujinxingia marina gen. nov. sp. nov., a new facultative anaerobic member of the class Deltaproteobacteria, and proposal of Lujinxingaceae fam. nov.</title>
        <authorList>
            <person name="Li C.-M."/>
        </authorList>
    </citation>
    <scope>NUCLEOTIDE SEQUENCE [LARGE SCALE GENOMIC DNA]</scope>
    <source>
        <strain evidence="1 2">B210</strain>
    </source>
</reference>
<dbReference type="EMBL" id="QHKO01000004">
    <property type="protein sequence ID" value="RAL22126.1"/>
    <property type="molecule type" value="Genomic_DNA"/>
</dbReference>
<accession>A0A328C541</accession>